<protein>
    <submittedName>
        <fullName evidence="1">Uncharacterized protein</fullName>
    </submittedName>
</protein>
<dbReference type="AlphaFoldDB" id="X0UZ90"/>
<proteinExistence type="predicted"/>
<sequence length="93" mass="10921">MHFCANPKCLFHINVMDHVHLLSVPVPGPVRRLYDEEGPCAVIVTRERCLWMDNDRQRFFFCDVCNEAGKMVEALFMERELARAKMLLEKPVR</sequence>
<gene>
    <name evidence="1" type="ORF">S01H1_42297</name>
</gene>
<evidence type="ECO:0000313" key="1">
    <source>
        <dbReference type="EMBL" id="GAG05608.1"/>
    </source>
</evidence>
<accession>X0UZ90</accession>
<organism evidence="1">
    <name type="scientific">marine sediment metagenome</name>
    <dbReference type="NCBI Taxonomy" id="412755"/>
    <lineage>
        <taxon>unclassified sequences</taxon>
        <taxon>metagenomes</taxon>
        <taxon>ecological metagenomes</taxon>
    </lineage>
</organism>
<dbReference type="EMBL" id="BARS01026884">
    <property type="protein sequence ID" value="GAG05608.1"/>
    <property type="molecule type" value="Genomic_DNA"/>
</dbReference>
<reference evidence="1" key="1">
    <citation type="journal article" date="2014" name="Front. Microbiol.">
        <title>High frequency of phylogenetically diverse reductive dehalogenase-homologous genes in deep subseafloor sedimentary metagenomes.</title>
        <authorList>
            <person name="Kawai M."/>
            <person name="Futagami T."/>
            <person name="Toyoda A."/>
            <person name="Takaki Y."/>
            <person name="Nishi S."/>
            <person name="Hori S."/>
            <person name="Arai W."/>
            <person name="Tsubouchi T."/>
            <person name="Morono Y."/>
            <person name="Uchiyama I."/>
            <person name="Ito T."/>
            <person name="Fujiyama A."/>
            <person name="Inagaki F."/>
            <person name="Takami H."/>
        </authorList>
    </citation>
    <scope>NUCLEOTIDE SEQUENCE</scope>
    <source>
        <strain evidence="1">Expedition CK06-06</strain>
    </source>
</reference>
<comment type="caution">
    <text evidence="1">The sequence shown here is derived from an EMBL/GenBank/DDBJ whole genome shotgun (WGS) entry which is preliminary data.</text>
</comment>
<name>X0UZ90_9ZZZZ</name>